<reference evidence="8" key="1">
    <citation type="submission" date="2022-12" db="EMBL/GenBank/DDBJ databases">
        <title>Reference genome sequencing for broad-spectrum identification of bacterial and archaeal isolates by mass spectrometry.</title>
        <authorList>
            <person name="Sekiguchi Y."/>
            <person name="Tourlousse D.M."/>
        </authorList>
    </citation>
    <scope>NUCLEOTIDE SEQUENCE</scope>
    <source>
        <strain evidence="8">ASRB1</strain>
    </source>
</reference>
<dbReference type="InterPro" id="IPR011990">
    <property type="entry name" value="TPR-like_helical_dom_sf"/>
</dbReference>
<dbReference type="PROSITE" id="PS50005">
    <property type="entry name" value="TPR"/>
    <property type="match status" value="1"/>
</dbReference>
<dbReference type="GO" id="GO:0005737">
    <property type="term" value="C:cytoplasm"/>
    <property type="evidence" value="ECO:0007669"/>
    <property type="project" value="UniProtKB-SubCell"/>
</dbReference>
<dbReference type="PANTHER" id="PTHR46630">
    <property type="entry name" value="TETRATRICOPEPTIDE REPEAT PROTEIN 29"/>
    <property type="match status" value="1"/>
</dbReference>
<organism evidence="8 9">
    <name type="scientific">Desulforhabdus amnigena</name>
    <dbReference type="NCBI Taxonomy" id="40218"/>
    <lineage>
        <taxon>Bacteria</taxon>
        <taxon>Pseudomonadati</taxon>
        <taxon>Thermodesulfobacteriota</taxon>
        <taxon>Syntrophobacteria</taxon>
        <taxon>Syntrophobacterales</taxon>
        <taxon>Syntrophobacteraceae</taxon>
        <taxon>Desulforhabdus</taxon>
    </lineage>
</organism>
<keyword evidence="4 6" id="KW-0802">TPR repeat</keyword>
<dbReference type="Proteomes" id="UP001144372">
    <property type="component" value="Unassembled WGS sequence"/>
</dbReference>
<dbReference type="Gene3D" id="1.25.40.10">
    <property type="entry name" value="Tetratricopeptide repeat domain"/>
    <property type="match status" value="2"/>
</dbReference>
<gene>
    <name evidence="8" type="ORF">DAMNIGENAA_14380</name>
</gene>
<evidence type="ECO:0000256" key="1">
    <source>
        <dbReference type="ARBA" id="ARBA00004496"/>
    </source>
</evidence>
<feature type="chain" id="PRO_5040818922" description="Tetratricopeptide repeat protein" evidence="7">
    <location>
        <begin position="25"/>
        <end position="460"/>
    </location>
</feature>
<dbReference type="EMBL" id="BSDR01000001">
    <property type="protein sequence ID" value="GLI34005.1"/>
    <property type="molecule type" value="Genomic_DNA"/>
</dbReference>
<dbReference type="Pfam" id="PF13174">
    <property type="entry name" value="TPR_6"/>
    <property type="match status" value="3"/>
</dbReference>
<evidence type="ECO:0000256" key="7">
    <source>
        <dbReference type="SAM" id="SignalP"/>
    </source>
</evidence>
<evidence type="ECO:0000256" key="5">
    <source>
        <dbReference type="ARBA" id="ARBA00038253"/>
    </source>
</evidence>
<keyword evidence="7" id="KW-0732">Signal</keyword>
<comment type="caution">
    <text evidence="8">The sequence shown here is derived from an EMBL/GenBank/DDBJ whole genome shotgun (WGS) entry which is preliminary data.</text>
</comment>
<dbReference type="AlphaFoldDB" id="A0A9W6D185"/>
<comment type="similarity">
    <text evidence="5">Belongs to the Rap family.</text>
</comment>
<accession>A0A9W6D185</accession>
<protein>
    <recommendedName>
        <fullName evidence="10">Tetratricopeptide repeat protein</fullName>
    </recommendedName>
</protein>
<name>A0A9W6D185_9BACT</name>
<evidence type="ECO:0008006" key="10">
    <source>
        <dbReference type="Google" id="ProtNLM"/>
    </source>
</evidence>
<evidence type="ECO:0000256" key="2">
    <source>
        <dbReference type="ARBA" id="ARBA00022490"/>
    </source>
</evidence>
<dbReference type="InterPro" id="IPR002885">
    <property type="entry name" value="PPR_rpt"/>
</dbReference>
<keyword evidence="2" id="KW-0963">Cytoplasm</keyword>
<evidence type="ECO:0000313" key="8">
    <source>
        <dbReference type="EMBL" id="GLI34005.1"/>
    </source>
</evidence>
<proteinExistence type="inferred from homology"/>
<evidence type="ECO:0000256" key="4">
    <source>
        <dbReference type="ARBA" id="ARBA00022803"/>
    </source>
</evidence>
<sequence length="460" mass="53250">MQVKITLFFILFVLIFSGFSSAQAHPLDEARQAEKSGDFDRALQIYGEMLKRSSNDPNQTKSVLKVYDRMLKIHAMRKEAPKIKEVLTHLRANCREESLELKDQEKLSLIYSRYGETGEALKIQWKIIDAPYSSLQTKAVLRTYGRLLKYYTDKKNPSAATDLLSRMACLPVSDFDDRDIYRYAMLHLKYGDREESFKILKGIVQDHPDSTSSQRALFVLAKEAQRARDYSGAINYYGMYIKRYPKNTYFVQKACQRIVDCYVSQKDKTLSKEFMKQAADWVNGVSDYRSQLDLARDLKFKGMDQMAEAVFHTGHAAAMQVIDNQPQSEEALKAYLEITRTAHELEQYTIAENAAQAMLNDFNEQGDESDAGKSMRYMKSQAYLWLAKIYKENEQYHDAAVMLENFLRLYPKNKDTDYALSELSLVYEKMGNMKKASEVFAKVQSQFWKEATEKRLADPR</sequence>
<keyword evidence="9" id="KW-1185">Reference proteome</keyword>
<dbReference type="PANTHER" id="PTHR46630:SF1">
    <property type="entry name" value="TETRATRICOPEPTIDE REPEAT PROTEIN 29"/>
    <property type="match status" value="1"/>
</dbReference>
<dbReference type="InterPro" id="IPR051476">
    <property type="entry name" value="Bac_ResReg_Asp_Phosphatase"/>
</dbReference>
<comment type="subcellular location">
    <subcellularLocation>
        <location evidence="1">Cytoplasm</location>
    </subcellularLocation>
</comment>
<feature type="repeat" description="TPR" evidence="6">
    <location>
        <begin position="380"/>
        <end position="413"/>
    </location>
</feature>
<evidence type="ECO:0000256" key="3">
    <source>
        <dbReference type="ARBA" id="ARBA00022737"/>
    </source>
</evidence>
<evidence type="ECO:0000256" key="6">
    <source>
        <dbReference type="PROSITE-ProRule" id="PRU00339"/>
    </source>
</evidence>
<dbReference type="SUPFAM" id="SSF48452">
    <property type="entry name" value="TPR-like"/>
    <property type="match status" value="2"/>
</dbReference>
<dbReference type="Pfam" id="PF01535">
    <property type="entry name" value="PPR"/>
    <property type="match status" value="1"/>
</dbReference>
<dbReference type="RefSeq" id="WP_281793280.1">
    <property type="nucleotide sequence ID" value="NZ_BSDR01000001.1"/>
</dbReference>
<evidence type="ECO:0000313" key="9">
    <source>
        <dbReference type="Proteomes" id="UP001144372"/>
    </source>
</evidence>
<keyword evidence="3" id="KW-0677">Repeat</keyword>
<feature type="signal peptide" evidence="7">
    <location>
        <begin position="1"/>
        <end position="24"/>
    </location>
</feature>
<dbReference type="InterPro" id="IPR019734">
    <property type="entry name" value="TPR_rpt"/>
</dbReference>